<dbReference type="Pfam" id="PF00072">
    <property type="entry name" value="Response_reg"/>
    <property type="match status" value="1"/>
</dbReference>
<dbReference type="Proteomes" id="UP000249081">
    <property type="component" value="Unassembled WGS sequence"/>
</dbReference>
<dbReference type="PANTHER" id="PTHR44591:SF3">
    <property type="entry name" value="RESPONSE REGULATORY DOMAIN-CONTAINING PROTEIN"/>
    <property type="match status" value="1"/>
</dbReference>
<name>A0A2W4VV59_9CYAN</name>
<proteinExistence type="predicted"/>
<organism evidence="4 5">
    <name type="scientific">Shackletoniella antarctica</name>
    <dbReference type="NCBI Taxonomy" id="268115"/>
    <lineage>
        <taxon>Bacteria</taxon>
        <taxon>Bacillati</taxon>
        <taxon>Cyanobacteriota</taxon>
        <taxon>Cyanophyceae</taxon>
        <taxon>Oculatellales</taxon>
        <taxon>Oculatellaceae</taxon>
        <taxon>Shackletoniella</taxon>
    </lineage>
</organism>
<dbReference type="SUPFAM" id="SSF52172">
    <property type="entry name" value="CheY-like"/>
    <property type="match status" value="1"/>
</dbReference>
<dbReference type="Gene3D" id="3.40.50.2300">
    <property type="match status" value="1"/>
</dbReference>
<evidence type="ECO:0000313" key="4">
    <source>
        <dbReference type="EMBL" id="PZO36743.1"/>
    </source>
</evidence>
<evidence type="ECO:0000313" key="5">
    <source>
        <dbReference type="Proteomes" id="UP000249081"/>
    </source>
</evidence>
<sequence>MQPSLLNTVPMASPSSPNPLHPLSLLAQVSSRQVTGCLQVMSPTTTWLLHLDQGQLNYVSTAERAFERLDSHLRRLSVQVPSMVSAVRVQVRILFEQQATPLSDYQAICWLVEQQHLHPNQASNLIEALTKEVLEAFLDVRQGSYELLEGNSLGNAPKYCQLNLRSTVEECYARLKQRRSGLGQTNGGYQRLSATNSAAPVLDQSLTVAPNGPLTGSSGSSNGAAPAGAKAHYTIACIDDSPTVLHAIDSFLDDKIFSVIMIDDPVKALMQVIRNKPDLILLDVTMPSLDGYELCSLLRRHPDFKNTPIIMVTSNTGFIDRAKAKLVRASGYLTKPFNQSDLLKFIFKYLN</sequence>
<dbReference type="PIRSF" id="PIRSF005897">
    <property type="entry name" value="RR_PatA"/>
    <property type="match status" value="1"/>
</dbReference>
<accession>A0A2W4VV59</accession>
<reference evidence="4 5" key="2">
    <citation type="submission" date="2018-06" db="EMBL/GenBank/DDBJ databases">
        <title>Metagenomic assembly of (sub)arctic Cyanobacteria and their associated microbiome from non-axenic cultures.</title>
        <authorList>
            <person name="Baurain D."/>
        </authorList>
    </citation>
    <scope>NUCLEOTIDE SEQUENCE [LARGE SCALE GENOMIC DNA]</scope>
    <source>
        <strain evidence="4">ULC041bin1</strain>
    </source>
</reference>
<dbReference type="AlphaFoldDB" id="A0A2W4VV59"/>
<dbReference type="InterPro" id="IPR024186">
    <property type="entry name" value="Sig_transdc_resp-reg_PatA"/>
</dbReference>
<feature type="modified residue" description="4-aspartylphosphate" evidence="2">
    <location>
        <position position="283"/>
    </location>
</feature>
<dbReference type="Pfam" id="PF14332">
    <property type="entry name" value="DUF4388"/>
    <property type="match status" value="1"/>
</dbReference>
<dbReference type="InterPro" id="IPR025497">
    <property type="entry name" value="PatA-like_N"/>
</dbReference>
<keyword evidence="1 2" id="KW-0597">Phosphoprotein</keyword>
<dbReference type="SMART" id="SM00448">
    <property type="entry name" value="REC"/>
    <property type="match status" value="1"/>
</dbReference>
<evidence type="ECO:0000259" key="3">
    <source>
        <dbReference type="PROSITE" id="PS50110"/>
    </source>
</evidence>
<dbReference type="EMBL" id="QBMN01000135">
    <property type="protein sequence ID" value="PZO36743.1"/>
    <property type="molecule type" value="Genomic_DNA"/>
</dbReference>
<dbReference type="InterPro" id="IPR011006">
    <property type="entry name" value="CheY-like_superfamily"/>
</dbReference>
<comment type="caution">
    <text evidence="4">The sequence shown here is derived from an EMBL/GenBank/DDBJ whole genome shotgun (WGS) entry which is preliminary data.</text>
</comment>
<dbReference type="InterPro" id="IPR050595">
    <property type="entry name" value="Bact_response_regulator"/>
</dbReference>
<dbReference type="InterPro" id="IPR001789">
    <property type="entry name" value="Sig_transdc_resp-reg_receiver"/>
</dbReference>
<dbReference type="PROSITE" id="PS50110">
    <property type="entry name" value="RESPONSE_REGULATORY"/>
    <property type="match status" value="1"/>
</dbReference>
<evidence type="ECO:0000256" key="1">
    <source>
        <dbReference type="ARBA" id="ARBA00022553"/>
    </source>
</evidence>
<dbReference type="GO" id="GO:0000160">
    <property type="term" value="P:phosphorelay signal transduction system"/>
    <property type="evidence" value="ECO:0007669"/>
    <property type="project" value="InterPro"/>
</dbReference>
<dbReference type="PANTHER" id="PTHR44591">
    <property type="entry name" value="STRESS RESPONSE REGULATOR PROTEIN 1"/>
    <property type="match status" value="1"/>
</dbReference>
<evidence type="ECO:0000256" key="2">
    <source>
        <dbReference type="PROSITE-ProRule" id="PRU00169"/>
    </source>
</evidence>
<protein>
    <submittedName>
        <fullName evidence="4">Two-component system response regulator</fullName>
    </submittedName>
</protein>
<feature type="domain" description="Response regulatory" evidence="3">
    <location>
        <begin position="234"/>
        <end position="350"/>
    </location>
</feature>
<reference evidence="5" key="1">
    <citation type="submission" date="2018-04" db="EMBL/GenBank/DDBJ databases">
        <authorList>
            <person name="Cornet L."/>
        </authorList>
    </citation>
    <scope>NUCLEOTIDE SEQUENCE [LARGE SCALE GENOMIC DNA]</scope>
</reference>
<gene>
    <name evidence="4" type="ORF">DCF17_16840</name>
</gene>